<dbReference type="PANTHER" id="PTHR31587:SF4">
    <property type="entry name" value="TRANSMEMBRANE PROTEIN (DUF2215)"/>
    <property type="match status" value="1"/>
</dbReference>
<organism evidence="2 4">
    <name type="scientific">Cucumis melo var. makuwa</name>
    <name type="common">Oriental melon</name>
    <dbReference type="NCBI Taxonomy" id="1194695"/>
    <lineage>
        <taxon>Eukaryota</taxon>
        <taxon>Viridiplantae</taxon>
        <taxon>Streptophyta</taxon>
        <taxon>Embryophyta</taxon>
        <taxon>Tracheophyta</taxon>
        <taxon>Spermatophyta</taxon>
        <taxon>Magnoliopsida</taxon>
        <taxon>eudicotyledons</taxon>
        <taxon>Gunneridae</taxon>
        <taxon>Pentapetalae</taxon>
        <taxon>rosids</taxon>
        <taxon>fabids</taxon>
        <taxon>Cucurbitales</taxon>
        <taxon>Cucurbitaceae</taxon>
        <taxon>Benincaseae</taxon>
        <taxon>Cucumis</taxon>
    </lineage>
</organism>
<gene>
    <name evidence="2" type="ORF">E5676_scaffold25G00190</name>
    <name evidence="1" type="ORF">E6C27_scaffold264G00210</name>
</gene>
<dbReference type="Proteomes" id="UP000321947">
    <property type="component" value="Unassembled WGS sequence"/>
</dbReference>
<dbReference type="EMBL" id="SSTE01012924">
    <property type="protein sequence ID" value="KAA0048312.1"/>
    <property type="molecule type" value="Genomic_DNA"/>
</dbReference>
<proteinExistence type="predicted"/>
<reference evidence="3 4" key="1">
    <citation type="submission" date="2019-08" db="EMBL/GenBank/DDBJ databases">
        <title>Draft genome sequences of two oriental melons (Cucumis melo L. var makuwa).</title>
        <authorList>
            <person name="Kwon S.-Y."/>
        </authorList>
    </citation>
    <scope>NUCLEOTIDE SEQUENCE [LARGE SCALE GENOMIC DNA]</scope>
    <source>
        <strain evidence="4">cv. Chang Bougi</strain>
        <strain evidence="3">cv. SW 3</strain>
        <tissue evidence="2">Leaf</tissue>
    </source>
</reference>
<evidence type="ECO:0000313" key="2">
    <source>
        <dbReference type="EMBL" id="TYK10657.1"/>
    </source>
</evidence>
<comment type="caution">
    <text evidence="2">The sequence shown here is derived from an EMBL/GenBank/DDBJ whole genome shotgun (WGS) entry which is preliminary data.</text>
</comment>
<dbReference type="PANTHER" id="PTHR31587">
    <property type="entry name" value="TRANSMEMBRANE PROTEIN (DUF2215)"/>
    <property type="match status" value="1"/>
</dbReference>
<evidence type="ECO:0000313" key="1">
    <source>
        <dbReference type="EMBL" id="KAA0048312.1"/>
    </source>
</evidence>
<name>A0A5D3CFA7_CUCMM</name>
<sequence>MASTMKSKIFKFQLNLFQPPNETPKHLIEYTLTDSLQPCSSFTHDDVYPSMFHSTHERRKLSKDEWERLTKDSTKKALEELVSSPDFTRWLLDNAGRINIPPPHALELGSVESDFVGSHPTDKVSLT</sequence>
<dbReference type="STRING" id="1194695.A0A5D3CFA7"/>
<dbReference type="Proteomes" id="UP000321393">
    <property type="component" value="Unassembled WGS sequence"/>
</dbReference>
<dbReference type="OrthoDB" id="1890267at2759"/>
<evidence type="ECO:0000313" key="3">
    <source>
        <dbReference type="Proteomes" id="UP000321393"/>
    </source>
</evidence>
<evidence type="ECO:0000313" key="4">
    <source>
        <dbReference type="Proteomes" id="UP000321947"/>
    </source>
</evidence>
<dbReference type="EMBL" id="SSTD01011069">
    <property type="protein sequence ID" value="TYK10657.1"/>
    <property type="molecule type" value="Genomic_DNA"/>
</dbReference>
<accession>A0A5D3CFA7</accession>
<protein>
    <submittedName>
        <fullName evidence="2">Nuclear envelope integral membrane protein 1 isoform X1</fullName>
    </submittedName>
</protein>
<dbReference type="AlphaFoldDB" id="A0A5D3CFA7"/>